<keyword evidence="2" id="KW-0963">Cytoplasm</keyword>
<reference evidence="8" key="1">
    <citation type="journal article" date="2017" name="Nat. Microbiol.">
        <title>Global analysis of biosynthetic gene clusters reveals vast potential of secondary metabolite production in Penicillium species.</title>
        <authorList>
            <person name="Nielsen J.C."/>
            <person name="Grijseels S."/>
            <person name="Prigent S."/>
            <person name="Ji B."/>
            <person name="Dainat J."/>
            <person name="Nielsen K.F."/>
            <person name="Frisvad J.C."/>
            <person name="Workman M."/>
            <person name="Nielsen J."/>
        </authorList>
    </citation>
    <scope>NUCLEOTIDE SEQUENCE [LARGE SCALE GENOMIC DNA]</scope>
    <source>
        <strain evidence="8">IBT 29486</strain>
    </source>
</reference>
<evidence type="ECO:0000256" key="3">
    <source>
        <dbReference type="ARBA" id="ARBA00023212"/>
    </source>
</evidence>
<dbReference type="Pfam" id="PF21041">
    <property type="entry name" value="XMAP215_CLASP_TOG"/>
    <property type="match status" value="2"/>
</dbReference>
<keyword evidence="3" id="KW-0206">Cytoskeleton</keyword>
<dbReference type="FunFam" id="1.25.10.10:FF:000282">
    <property type="entry name" value="Spindle pole body component"/>
    <property type="match status" value="1"/>
</dbReference>
<dbReference type="GO" id="GO:1990571">
    <property type="term" value="P:meiotic centromere clustering"/>
    <property type="evidence" value="ECO:0007669"/>
    <property type="project" value="UniProtKB-ARBA"/>
</dbReference>
<evidence type="ECO:0000313" key="8">
    <source>
        <dbReference type="Proteomes" id="UP000191518"/>
    </source>
</evidence>
<feature type="compositionally biased region" description="Acidic residues" evidence="5">
    <location>
        <begin position="257"/>
        <end position="271"/>
    </location>
</feature>
<feature type="domain" description="TOG" evidence="6">
    <location>
        <begin position="1"/>
        <end position="234"/>
    </location>
</feature>
<dbReference type="GO" id="GO:0044732">
    <property type="term" value="C:mitotic spindle pole body"/>
    <property type="evidence" value="ECO:0007669"/>
    <property type="project" value="UniProtKB-ARBA"/>
</dbReference>
<dbReference type="GO" id="GO:0030951">
    <property type="term" value="P:establishment or maintenance of microtubule cytoskeleton polarity"/>
    <property type="evidence" value="ECO:0007669"/>
    <property type="project" value="InterPro"/>
</dbReference>
<dbReference type="GO" id="GO:0051315">
    <property type="term" value="P:attachment of mitotic spindle microtubules to kinetochore"/>
    <property type="evidence" value="ECO:0007669"/>
    <property type="project" value="UniProtKB-ARBA"/>
</dbReference>
<dbReference type="GO" id="GO:0000776">
    <property type="term" value="C:kinetochore"/>
    <property type="evidence" value="ECO:0007669"/>
    <property type="project" value="UniProtKB-ARBA"/>
</dbReference>
<feature type="compositionally biased region" description="Low complexity" evidence="5">
    <location>
        <begin position="245"/>
        <end position="256"/>
    </location>
</feature>
<dbReference type="OrthoDB" id="205662at2759"/>
<dbReference type="GO" id="GO:0099070">
    <property type="term" value="C:static microtubule bundle"/>
    <property type="evidence" value="ECO:0007669"/>
    <property type="project" value="UniProtKB-ARBA"/>
</dbReference>
<dbReference type="InterPro" id="IPR011989">
    <property type="entry name" value="ARM-like"/>
</dbReference>
<dbReference type="EMBL" id="MDYP01000068">
    <property type="protein sequence ID" value="OQD98969.1"/>
    <property type="molecule type" value="Genomic_DNA"/>
</dbReference>
<dbReference type="SMART" id="SM01349">
    <property type="entry name" value="TOG"/>
    <property type="match status" value="2"/>
</dbReference>
<evidence type="ECO:0000256" key="5">
    <source>
        <dbReference type="SAM" id="MobiDB-lite"/>
    </source>
</evidence>
<gene>
    <name evidence="7" type="ORF">PENVUL_c068G03670</name>
</gene>
<feature type="region of interest" description="Disordered" evidence="5">
    <location>
        <begin position="542"/>
        <end position="642"/>
    </location>
</feature>
<dbReference type="GO" id="GO:0005881">
    <property type="term" value="C:cytoplasmic microtubule"/>
    <property type="evidence" value="ECO:0007669"/>
    <property type="project" value="UniProtKB-ARBA"/>
</dbReference>
<dbReference type="InterPro" id="IPR016024">
    <property type="entry name" value="ARM-type_fold"/>
</dbReference>
<dbReference type="GO" id="GO:0046785">
    <property type="term" value="P:microtubule polymerization"/>
    <property type="evidence" value="ECO:0007669"/>
    <property type="project" value="InterPro"/>
</dbReference>
<dbReference type="Proteomes" id="UP000191518">
    <property type="component" value="Unassembled WGS sequence"/>
</dbReference>
<dbReference type="AlphaFoldDB" id="A0A1V6RC21"/>
<feature type="coiled-coil region" evidence="4">
    <location>
        <begin position="661"/>
        <end position="758"/>
    </location>
</feature>
<feature type="domain" description="TOG" evidence="6">
    <location>
        <begin position="280"/>
        <end position="512"/>
    </location>
</feature>
<dbReference type="GO" id="GO:0061863">
    <property type="term" value="F:microtubule plus end polymerase"/>
    <property type="evidence" value="ECO:0007669"/>
    <property type="project" value="InterPro"/>
</dbReference>
<proteinExistence type="predicted"/>
<keyword evidence="4" id="KW-0175">Coiled coil</keyword>
<dbReference type="InterPro" id="IPR048492">
    <property type="entry name" value="Stu2_CTS"/>
</dbReference>
<protein>
    <recommendedName>
        <fullName evidence="6">TOG domain-containing protein</fullName>
    </recommendedName>
</protein>
<name>A0A1V6RC21_9EURO</name>
<dbReference type="Pfam" id="PF21042">
    <property type="entry name" value="Stu2_CTS"/>
    <property type="match status" value="1"/>
</dbReference>
<feature type="compositionally biased region" description="Polar residues" evidence="5">
    <location>
        <begin position="842"/>
        <end position="865"/>
    </location>
</feature>
<evidence type="ECO:0000313" key="7">
    <source>
        <dbReference type="EMBL" id="OQD98969.1"/>
    </source>
</evidence>
<dbReference type="GO" id="GO:1990498">
    <property type="term" value="C:mitotic spindle microtubule"/>
    <property type="evidence" value="ECO:0007669"/>
    <property type="project" value="UniProtKB-ARBA"/>
</dbReference>
<feature type="region of interest" description="Disordered" evidence="5">
    <location>
        <begin position="244"/>
        <end position="271"/>
    </location>
</feature>
<dbReference type="GO" id="GO:0000022">
    <property type="term" value="P:mitotic spindle elongation"/>
    <property type="evidence" value="ECO:0007669"/>
    <property type="project" value="UniProtKB-ARBA"/>
</dbReference>
<feature type="compositionally biased region" description="Pro residues" evidence="5">
    <location>
        <begin position="547"/>
        <end position="561"/>
    </location>
</feature>
<sequence length="911" mass="99145">MAEATEDFSSLPLPDRFAHKNWKVRKEGYEDAKAQFEKTPDESHPVFVPFIQDPGLFKGAVADSNVAAQSEGLAAYCAFLKFGGLQACTRTRTYTIGPIAEKGLPSTRPAGKASAQEALLLCVELDKADAVIEELLPILSHKVPKVVAACLAALTLIYHNFGCKIVDPKQTLKALTKVFGHADKNVRAEAQNLTVELYRWLREAIKPLFWAELKPVQQGDLEKLFETVKQDPTPKQERFTRVQQDAMAAASAAPPGEEGEEPAGEEFDEEEDGVVVDAFDLAEPVDVLKKVPENFHDQLASSKWKDRKEALDALYNVLNVPRIKDGPYDEIVRGLAKSMKDANVAVATVAANCVDVLAKGLRNGFTKYRSVIMAPMFERLKEKKTTVADALGQALDAVFTTTTLTDCLEEIFEYLKHKNPQIKQETVKFLVRCLCTTRTVPAKAEQKAIADAATKLFTESAPAIREGAAEILGTLMKIMGERAMNPYLDGLDEIRKTKIKEYFGTAQVKAKDRPKAIVAPPKPPIPAARKVVGKKPATGLKKLAPVAAPPPPAAPESPPAKPVSRGIPSKLGAPKVGGLATPGSGLKLQRKLAGPGTTASPAKRVAAPPEEDVAPPPAAPKFGLGRGLAGRPIARPSAPAEPAVNAMAAADRAELEELRADKVKRAELEELRAEKENLNRTVEDMKSERSRLNSTITELQNQNAQLIEDHTRDVLSIKAKETQLVRARSDAETAEGNVQKQQREIERLKRELARALRASAISPPNAMSDMGSMGMPDTNSIYQDHIGNGSAVTRSGLHMGSRFESSRPRSYASATPSEEKESNGMESPGPSSRNGGIGRRNLSPTYGYSAVASPTRSTAREFNTNFEDDHHQPRSSEPAENWKRAAEVTSQLKARIEQMKVRQGLSRPPPR</sequence>
<dbReference type="InterPro" id="IPR045110">
    <property type="entry name" value="XMAP215"/>
</dbReference>
<dbReference type="STRING" id="29845.A0A1V6RC21"/>
<dbReference type="FunFam" id="1.25.10.10:FF:000019">
    <property type="entry name" value="Cytoskeleton-associated protein 5"/>
    <property type="match status" value="1"/>
</dbReference>
<dbReference type="PANTHER" id="PTHR12609">
    <property type="entry name" value="MICROTUBULE ASSOCIATED PROTEIN XMAP215"/>
    <property type="match status" value="1"/>
</dbReference>
<comment type="caution">
    <text evidence="7">The sequence shown here is derived from an EMBL/GenBank/DDBJ whole genome shotgun (WGS) entry which is preliminary data.</text>
</comment>
<evidence type="ECO:0000259" key="6">
    <source>
        <dbReference type="SMART" id="SM01349"/>
    </source>
</evidence>
<evidence type="ECO:0000256" key="2">
    <source>
        <dbReference type="ARBA" id="ARBA00022490"/>
    </source>
</evidence>
<evidence type="ECO:0000256" key="1">
    <source>
        <dbReference type="ARBA" id="ARBA00004317"/>
    </source>
</evidence>
<accession>A0A1V6RC21</accession>
<keyword evidence="8" id="KW-1185">Reference proteome</keyword>
<dbReference type="GO" id="GO:0051010">
    <property type="term" value="F:microtubule plus-end binding"/>
    <property type="evidence" value="ECO:0007669"/>
    <property type="project" value="InterPro"/>
</dbReference>
<comment type="subcellular location">
    <subcellularLocation>
        <location evidence="1">Cytoplasm</location>
        <location evidence="1">Cytoskeleton</location>
        <location evidence="1">Microtubule organizing center</location>
        <location evidence="1">Spindle pole body</location>
    </subcellularLocation>
</comment>
<feature type="region of interest" description="Disordered" evidence="5">
    <location>
        <begin position="774"/>
        <end position="889"/>
    </location>
</feature>
<dbReference type="Gene3D" id="1.25.10.10">
    <property type="entry name" value="Leucine-rich Repeat Variant"/>
    <property type="match status" value="2"/>
</dbReference>
<dbReference type="InterPro" id="IPR034085">
    <property type="entry name" value="TOG"/>
</dbReference>
<dbReference type="InterPro" id="IPR048491">
    <property type="entry name" value="XMAP215_CLASP_TOG"/>
</dbReference>
<evidence type="ECO:0000256" key="4">
    <source>
        <dbReference type="SAM" id="Coils"/>
    </source>
</evidence>
<organism evidence="7 8">
    <name type="scientific">Penicillium vulpinum</name>
    <dbReference type="NCBI Taxonomy" id="29845"/>
    <lineage>
        <taxon>Eukaryota</taxon>
        <taxon>Fungi</taxon>
        <taxon>Dikarya</taxon>
        <taxon>Ascomycota</taxon>
        <taxon>Pezizomycotina</taxon>
        <taxon>Eurotiomycetes</taxon>
        <taxon>Eurotiomycetidae</taxon>
        <taxon>Eurotiales</taxon>
        <taxon>Aspergillaceae</taxon>
        <taxon>Penicillium</taxon>
    </lineage>
</organism>
<dbReference type="SUPFAM" id="SSF48371">
    <property type="entry name" value="ARM repeat"/>
    <property type="match status" value="1"/>
</dbReference>